<proteinExistence type="predicted"/>
<dbReference type="EMBL" id="JAVFWL010000001">
    <property type="protein sequence ID" value="KAK6726737.1"/>
    <property type="molecule type" value="Genomic_DNA"/>
</dbReference>
<name>A0ABR1BJT5_NECAM</name>
<accession>A0ABR1BJT5</accession>
<dbReference type="Gene3D" id="1.20.58.90">
    <property type="match status" value="1"/>
</dbReference>
<comment type="caution">
    <text evidence="1">The sequence shown here is derived from an EMBL/GenBank/DDBJ whole genome shotgun (WGS) entry which is preliminary data.</text>
</comment>
<protein>
    <submittedName>
        <fullName evidence="1">Uncharacterized protein</fullName>
    </submittedName>
</protein>
<dbReference type="Proteomes" id="UP001303046">
    <property type="component" value="Unassembled WGS sequence"/>
</dbReference>
<evidence type="ECO:0000313" key="1">
    <source>
        <dbReference type="EMBL" id="KAK6726737.1"/>
    </source>
</evidence>
<keyword evidence="2" id="KW-1185">Reference proteome</keyword>
<organism evidence="1 2">
    <name type="scientific">Necator americanus</name>
    <name type="common">Human hookworm</name>
    <dbReference type="NCBI Taxonomy" id="51031"/>
    <lineage>
        <taxon>Eukaryota</taxon>
        <taxon>Metazoa</taxon>
        <taxon>Ecdysozoa</taxon>
        <taxon>Nematoda</taxon>
        <taxon>Chromadorea</taxon>
        <taxon>Rhabditida</taxon>
        <taxon>Rhabditina</taxon>
        <taxon>Rhabditomorpha</taxon>
        <taxon>Strongyloidea</taxon>
        <taxon>Ancylostomatidae</taxon>
        <taxon>Bunostominae</taxon>
        <taxon>Necator</taxon>
    </lineage>
</organism>
<reference evidence="1 2" key="1">
    <citation type="submission" date="2023-08" db="EMBL/GenBank/DDBJ databases">
        <title>A Necator americanus chromosomal reference genome.</title>
        <authorList>
            <person name="Ilik V."/>
            <person name="Petrzelkova K.J."/>
            <person name="Pardy F."/>
            <person name="Fuh T."/>
            <person name="Niatou-Singa F.S."/>
            <person name="Gouil Q."/>
            <person name="Baker L."/>
            <person name="Ritchie M.E."/>
            <person name="Jex A.R."/>
            <person name="Gazzola D."/>
            <person name="Li H."/>
            <person name="Toshio Fujiwara R."/>
            <person name="Zhan B."/>
            <person name="Aroian R.V."/>
            <person name="Pafco B."/>
            <person name="Schwarz E.M."/>
        </authorList>
    </citation>
    <scope>NUCLEOTIDE SEQUENCE [LARGE SCALE GENOMIC DNA]</scope>
    <source>
        <strain evidence="1 2">Aroian</strain>
        <tissue evidence="1">Whole animal</tissue>
    </source>
</reference>
<gene>
    <name evidence="1" type="primary">Necator_chrI.g949</name>
    <name evidence="1" type="ORF">RB195_004825</name>
</gene>
<evidence type="ECO:0000313" key="2">
    <source>
        <dbReference type="Proteomes" id="UP001303046"/>
    </source>
</evidence>
<sequence>MRIYTVLGMKITTVSDAGGDASFLESQLWRVQSAITALKRRMKAVAEPTPSITRPSSAEQPCMEMFEEKQLMAVQSMLRQDLLEEKRRIARLCWKMHGRGISCSQPVTSMCNHSAKEAPNMNIVESEEVWQERCLLEEAARAALTTEIIRLRNECASLRAKIECAGQSKMFVSTRF</sequence>